<evidence type="ECO:0000313" key="1">
    <source>
        <dbReference type="EMBL" id="KAI5661489.1"/>
    </source>
</evidence>
<dbReference type="Proteomes" id="UP001060085">
    <property type="component" value="Linkage Group LG05"/>
</dbReference>
<protein>
    <submittedName>
        <fullName evidence="1">Uncharacterized protein</fullName>
    </submittedName>
</protein>
<reference evidence="2" key="1">
    <citation type="journal article" date="2023" name="Nat. Plants">
        <title>Single-cell RNA sequencing provides a high-resolution roadmap for understanding the multicellular compartmentation of specialized metabolism.</title>
        <authorList>
            <person name="Sun S."/>
            <person name="Shen X."/>
            <person name="Li Y."/>
            <person name="Li Y."/>
            <person name="Wang S."/>
            <person name="Li R."/>
            <person name="Zhang H."/>
            <person name="Shen G."/>
            <person name="Guo B."/>
            <person name="Wei J."/>
            <person name="Xu J."/>
            <person name="St-Pierre B."/>
            <person name="Chen S."/>
            <person name="Sun C."/>
        </authorList>
    </citation>
    <scope>NUCLEOTIDE SEQUENCE [LARGE SCALE GENOMIC DNA]</scope>
</reference>
<evidence type="ECO:0000313" key="2">
    <source>
        <dbReference type="Proteomes" id="UP001060085"/>
    </source>
</evidence>
<comment type="caution">
    <text evidence="1">The sequence shown here is derived from an EMBL/GenBank/DDBJ whole genome shotgun (WGS) entry which is preliminary data.</text>
</comment>
<accession>A0ACC0ALN3</accession>
<keyword evidence="2" id="KW-1185">Reference proteome</keyword>
<proteinExistence type="predicted"/>
<dbReference type="EMBL" id="CM044705">
    <property type="protein sequence ID" value="KAI5661489.1"/>
    <property type="molecule type" value="Genomic_DNA"/>
</dbReference>
<sequence length="552" mass="60735">MIKSTKQKRLRPKLDRRNAIKNCDYQAADSPSSSSSFDDSSTTESRFFSLSTVSAGRSFRIEGVEGEFDRICRSLGLSIEDFAIPAAAWEASKVSSPSSQLRKCSFGDQVRTEDEELSDSLAGNVSGISDELTSVVESKEIDNAVIRESKIEARANDGSIHTDSITVYRIKGFRPPHLAPPPGVSQRAVDDGSSTWDILKAFGPADYKELDDFKQDDGITGRQMVGSLGYAARIVSESCSDTSNDENDCGNNGDSCNAMTEPIYCISPGDSFSRKIDSWQKGDFLGSGSFGTVYEGFTDDGFFFAVKEVSLLDQGSQGKQRILQLEHEISLLSQFRHENIVRYLGTEKDDSKLYIFLELVTKGSLQSLYQKYCLRDSQVSAYTRQILNGLNYLHRQNVVHRDIKCANILVDASGSVKLADFGLAKSTKLNDVKSCKGTAFWMAPEVVNQKSNGYGLAADIWSLGCTVLEMLTGHVPYSHLEAMQAIFRIGRGEPPPIPNSLSRDAQDFILKCLQVCPDDRPSAAELLEHPFIQKPPSTFPSPASQHYSGRVS</sequence>
<organism evidence="1 2">
    <name type="scientific">Catharanthus roseus</name>
    <name type="common">Madagascar periwinkle</name>
    <name type="synonym">Vinca rosea</name>
    <dbReference type="NCBI Taxonomy" id="4058"/>
    <lineage>
        <taxon>Eukaryota</taxon>
        <taxon>Viridiplantae</taxon>
        <taxon>Streptophyta</taxon>
        <taxon>Embryophyta</taxon>
        <taxon>Tracheophyta</taxon>
        <taxon>Spermatophyta</taxon>
        <taxon>Magnoliopsida</taxon>
        <taxon>eudicotyledons</taxon>
        <taxon>Gunneridae</taxon>
        <taxon>Pentapetalae</taxon>
        <taxon>asterids</taxon>
        <taxon>lamiids</taxon>
        <taxon>Gentianales</taxon>
        <taxon>Apocynaceae</taxon>
        <taxon>Rauvolfioideae</taxon>
        <taxon>Vinceae</taxon>
        <taxon>Catharanthinae</taxon>
        <taxon>Catharanthus</taxon>
    </lineage>
</organism>
<name>A0ACC0ALN3_CATRO</name>
<gene>
    <name evidence="1" type="ORF">M9H77_20812</name>
</gene>